<evidence type="ECO:0000256" key="1">
    <source>
        <dbReference type="SAM" id="MobiDB-lite"/>
    </source>
</evidence>
<dbReference type="Proteomes" id="UP001295444">
    <property type="component" value="Chromosome 03"/>
</dbReference>
<proteinExistence type="predicted"/>
<evidence type="ECO:0000313" key="2">
    <source>
        <dbReference type="EMBL" id="CAH2276878.1"/>
    </source>
</evidence>
<feature type="compositionally biased region" description="Basic and acidic residues" evidence="1">
    <location>
        <begin position="34"/>
        <end position="53"/>
    </location>
</feature>
<dbReference type="AlphaFoldDB" id="A0AAD1RRP2"/>
<feature type="region of interest" description="Disordered" evidence="1">
    <location>
        <begin position="194"/>
        <end position="214"/>
    </location>
</feature>
<reference evidence="2" key="1">
    <citation type="submission" date="2022-03" db="EMBL/GenBank/DDBJ databases">
        <authorList>
            <person name="Alioto T."/>
            <person name="Alioto T."/>
            <person name="Gomez Garrido J."/>
        </authorList>
    </citation>
    <scope>NUCLEOTIDE SEQUENCE</scope>
</reference>
<feature type="compositionally biased region" description="Basic residues" evidence="1">
    <location>
        <begin position="54"/>
        <end position="65"/>
    </location>
</feature>
<accession>A0AAD1RRP2</accession>
<name>A0AAD1RRP2_PELCU</name>
<dbReference type="EMBL" id="OW240914">
    <property type="protein sequence ID" value="CAH2276878.1"/>
    <property type="molecule type" value="Genomic_DNA"/>
</dbReference>
<feature type="region of interest" description="Disordered" evidence="1">
    <location>
        <begin position="1"/>
        <end position="130"/>
    </location>
</feature>
<sequence length="214" mass="23775">MALNPPESKPVAPSEHKSAKKSCRIDEESSTTFEMDRVRLFTEDVDHNREPAHRAKSVRTWKKAKAFSESSDSDSEQEEELSVSNEDSYDSGTDLSDHIPLSGPGNDATAGVDDSTLLDPQGEQHPRSLEWYPLDHVAKYIAARIRKPLNKEARNKLRAECPRPNLPDMACTTPELDPKIAQFLGKTGWKAKKRPGFLPVKLPGQNPGRSGTKC</sequence>
<protein>
    <submittedName>
        <fullName evidence="2">Uncharacterized protein</fullName>
    </submittedName>
</protein>
<organism evidence="2 3">
    <name type="scientific">Pelobates cultripes</name>
    <name type="common">Western spadefoot toad</name>
    <dbReference type="NCBI Taxonomy" id="61616"/>
    <lineage>
        <taxon>Eukaryota</taxon>
        <taxon>Metazoa</taxon>
        <taxon>Chordata</taxon>
        <taxon>Craniata</taxon>
        <taxon>Vertebrata</taxon>
        <taxon>Euteleostomi</taxon>
        <taxon>Amphibia</taxon>
        <taxon>Batrachia</taxon>
        <taxon>Anura</taxon>
        <taxon>Pelobatoidea</taxon>
        <taxon>Pelobatidae</taxon>
        <taxon>Pelobates</taxon>
    </lineage>
</organism>
<feature type="compositionally biased region" description="Acidic residues" evidence="1">
    <location>
        <begin position="71"/>
        <end position="81"/>
    </location>
</feature>
<evidence type="ECO:0000313" key="3">
    <source>
        <dbReference type="Proteomes" id="UP001295444"/>
    </source>
</evidence>
<keyword evidence="3" id="KW-1185">Reference proteome</keyword>
<gene>
    <name evidence="2" type="ORF">PECUL_23A044039</name>
</gene>